<evidence type="ECO:0000313" key="6">
    <source>
        <dbReference type="EMBL" id="RKF19724.1"/>
    </source>
</evidence>
<dbReference type="InterPro" id="IPR017871">
    <property type="entry name" value="ABC_transporter-like_CS"/>
</dbReference>
<dbReference type="PROSITE" id="PS50893">
    <property type="entry name" value="ABC_TRANSPORTER_2"/>
    <property type="match status" value="1"/>
</dbReference>
<keyword evidence="2" id="KW-0547">Nucleotide-binding</keyword>
<accession>A0A420EGD7</accession>
<dbReference type="InterPro" id="IPR003439">
    <property type="entry name" value="ABC_transporter-like_ATP-bd"/>
</dbReference>
<evidence type="ECO:0000256" key="4">
    <source>
        <dbReference type="ARBA" id="ARBA00038388"/>
    </source>
</evidence>
<proteinExistence type="inferred from homology"/>
<dbReference type="EMBL" id="RAQO01000004">
    <property type="protein sequence ID" value="RKF19724.1"/>
    <property type="molecule type" value="Genomic_DNA"/>
</dbReference>
<dbReference type="InterPro" id="IPR003593">
    <property type="entry name" value="AAA+_ATPase"/>
</dbReference>
<name>A0A420EGD7_9ALTE</name>
<evidence type="ECO:0000256" key="2">
    <source>
        <dbReference type="ARBA" id="ARBA00022741"/>
    </source>
</evidence>
<dbReference type="OrthoDB" id="9801477at2"/>
<dbReference type="PROSITE" id="PS00211">
    <property type="entry name" value="ABC_TRANSPORTER_1"/>
    <property type="match status" value="1"/>
</dbReference>
<keyword evidence="3 6" id="KW-0067">ATP-binding</keyword>
<dbReference type="GO" id="GO:0022857">
    <property type="term" value="F:transmembrane transporter activity"/>
    <property type="evidence" value="ECO:0007669"/>
    <property type="project" value="UniProtKB-ARBA"/>
</dbReference>
<dbReference type="AlphaFoldDB" id="A0A420EGD7"/>
<sequence>MQPECLIQATQLNHNVETQAGKLALLHDINLSIYTGESVAIVGASGSGKTTLLGMLAGLDTPSTGDVKLCGKQLRELDEEQRAQLRRESIGFIFQQFLLVPALSALENVMLPAELKNQANARELALDWLDKVGLSKRADHYPNQLSGGEQQRVAIARAFISQPAVLFADEPSANLDRENGLLIEKLLFDLNQQSKTTLVLVTHEPALAQSCQRILRMDQGRLTESSEASAEEQ</sequence>
<dbReference type="PANTHER" id="PTHR42798:SF2">
    <property type="entry name" value="ABC TRANSPORTER ATP-BINDING PROTEIN MG467-RELATED"/>
    <property type="match status" value="1"/>
</dbReference>
<protein>
    <submittedName>
        <fullName evidence="6">ABC transporter ATP-binding protein</fullName>
    </submittedName>
</protein>
<dbReference type="GO" id="GO:1902495">
    <property type="term" value="C:transmembrane transporter complex"/>
    <property type="evidence" value="ECO:0007669"/>
    <property type="project" value="UniProtKB-ARBA"/>
</dbReference>
<dbReference type="SUPFAM" id="SSF52540">
    <property type="entry name" value="P-loop containing nucleoside triphosphate hydrolases"/>
    <property type="match status" value="1"/>
</dbReference>
<reference evidence="6 7" key="1">
    <citation type="submission" date="2018-09" db="EMBL/GenBank/DDBJ databases">
        <authorList>
            <person name="Wang Z."/>
        </authorList>
    </citation>
    <scope>NUCLEOTIDE SEQUENCE [LARGE SCALE GENOMIC DNA]</scope>
    <source>
        <strain evidence="6 7">ALS 81</strain>
    </source>
</reference>
<feature type="domain" description="ABC transporter" evidence="5">
    <location>
        <begin position="7"/>
        <end position="233"/>
    </location>
</feature>
<dbReference type="SMART" id="SM00382">
    <property type="entry name" value="AAA"/>
    <property type="match status" value="1"/>
</dbReference>
<dbReference type="InterPro" id="IPR027417">
    <property type="entry name" value="P-loop_NTPase"/>
</dbReference>
<comment type="similarity">
    <text evidence="4">Belongs to the ABC transporter superfamily. Macrolide exporter (TC 3.A.1.122) family.</text>
</comment>
<evidence type="ECO:0000256" key="1">
    <source>
        <dbReference type="ARBA" id="ARBA00022448"/>
    </source>
</evidence>
<organism evidence="6 7">
    <name type="scientific">Alginatibacterium sediminis</name>
    <dbReference type="NCBI Taxonomy" id="2164068"/>
    <lineage>
        <taxon>Bacteria</taxon>
        <taxon>Pseudomonadati</taxon>
        <taxon>Pseudomonadota</taxon>
        <taxon>Gammaproteobacteria</taxon>
        <taxon>Alteromonadales</taxon>
        <taxon>Alteromonadaceae</taxon>
        <taxon>Alginatibacterium</taxon>
    </lineage>
</organism>
<comment type="caution">
    <text evidence="6">The sequence shown here is derived from an EMBL/GenBank/DDBJ whole genome shotgun (WGS) entry which is preliminary data.</text>
</comment>
<keyword evidence="1" id="KW-0813">Transport</keyword>
<keyword evidence="7" id="KW-1185">Reference proteome</keyword>
<dbReference type="GO" id="GO:0005524">
    <property type="term" value="F:ATP binding"/>
    <property type="evidence" value="ECO:0007669"/>
    <property type="project" value="UniProtKB-KW"/>
</dbReference>
<dbReference type="Proteomes" id="UP000286482">
    <property type="component" value="Unassembled WGS sequence"/>
</dbReference>
<dbReference type="Pfam" id="PF00005">
    <property type="entry name" value="ABC_tran"/>
    <property type="match status" value="1"/>
</dbReference>
<dbReference type="GO" id="GO:0016887">
    <property type="term" value="F:ATP hydrolysis activity"/>
    <property type="evidence" value="ECO:0007669"/>
    <property type="project" value="InterPro"/>
</dbReference>
<evidence type="ECO:0000313" key="7">
    <source>
        <dbReference type="Proteomes" id="UP000286482"/>
    </source>
</evidence>
<dbReference type="CDD" id="cd03255">
    <property type="entry name" value="ABC_MJ0796_LolCDE_FtsE"/>
    <property type="match status" value="1"/>
</dbReference>
<evidence type="ECO:0000256" key="3">
    <source>
        <dbReference type="ARBA" id="ARBA00022840"/>
    </source>
</evidence>
<dbReference type="PANTHER" id="PTHR42798">
    <property type="entry name" value="LIPOPROTEIN-RELEASING SYSTEM ATP-BINDING PROTEIN LOLD"/>
    <property type="match status" value="1"/>
</dbReference>
<gene>
    <name evidence="6" type="ORF">DBZ36_04500</name>
</gene>
<evidence type="ECO:0000259" key="5">
    <source>
        <dbReference type="PROSITE" id="PS50893"/>
    </source>
</evidence>
<dbReference type="Gene3D" id="3.40.50.300">
    <property type="entry name" value="P-loop containing nucleotide triphosphate hydrolases"/>
    <property type="match status" value="1"/>
</dbReference>
<dbReference type="FunFam" id="3.40.50.300:FF:000032">
    <property type="entry name" value="Export ABC transporter ATP-binding protein"/>
    <property type="match status" value="1"/>
</dbReference>
<dbReference type="RefSeq" id="WP_120353729.1">
    <property type="nucleotide sequence ID" value="NZ_RAQO01000004.1"/>
</dbReference>
<dbReference type="InterPro" id="IPR017911">
    <property type="entry name" value="MacB-like_ATP-bd"/>
</dbReference>